<keyword evidence="4 8" id="KW-0819">tRNA processing</keyword>
<comment type="subcellular location">
    <subcellularLocation>
        <location evidence="1 8">Cytoplasm</location>
    </subcellularLocation>
</comment>
<dbReference type="CDD" id="cd01992">
    <property type="entry name" value="TilS_N"/>
    <property type="match status" value="1"/>
</dbReference>
<evidence type="ECO:0000256" key="5">
    <source>
        <dbReference type="ARBA" id="ARBA00022741"/>
    </source>
</evidence>
<evidence type="ECO:0000256" key="7">
    <source>
        <dbReference type="ARBA" id="ARBA00048539"/>
    </source>
</evidence>
<dbReference type="InterPro" id="IPR012796">
    <property type="entry name" value="Lysidine-tRNA-synth_C"/>
</dbReference>
<keyword evidence="5 8" id="KW-0547">Nucleotide-binding</keyword>
<dbReference type="EMBL" id="ADGQ01000002">
    <property type="protein sequence ID" value="EFM65438.1"/>
    <property type="molecule type" value="Genomic_DNA"/>
</dbReference>
<evidence type="ECO:0000313" key="11">
    <source>
        <dbReference type="Proteomes" id="UP000003244"/>
    </source>
</evidence>
<dbReference type="Pfam" id="PF01171">
    <property type="entry name" value="ATP_bind_3"/>
    <property type="match status" value="1"/>
</dbReference>
<dbReference type="PANTHER" id="PTHR43033">
    <property type="entry name" value="TRNA(ILE)-LYSIDINE SYNTHASE-RELATED"/>
    <property type="match status" value="1"/>
</dbReference>
<evidence type="ECO:0000256" key="4">
    <source>
        <dbReference type="ARBA" id="ARBA00022694"/>
    </source>
</evidence>
<dbReference type="EC" id="6.3.4.19" evidence="8"/>
<dbReference type="Pfam" id="PF11734">
    <property type="entry name" value="TilS_C"/>
    <property type="match status" value="1"/>
</dbReference>
<keyword evidence="11" id="KW-1185">Reference proteome</keyword>
<dbReference type="OrthoDB" id="9807403at2"/>
<evidence type="ECO:0000313" key="10">
    <source>
        <dbReference type="EMBL" id="EFM65438.1"/>
    </source>
</evidence>
<dbReference type="RefSeq" id="WP_007787991.1">
    <property type="nucleotide sequence ID" value="NZ_ADGQ01000002.1"/>
</dbReference>
<dbReference type="eggNOG" id="COG0037">
    <property type="taxonomic scope" value="Bacteria"/>
</dbReference>
<proteinExistence type="inferred from homology"/>
<dbReference type="InterPro" id="IPR020825">
    <property type="entry name" value="Phe-tRNA_synthase-like_B3/B4"/>
</dbReference>
<gene>
    <name evidence="8 10" type="primary">tilS</name>
    <name evidence="10" type="ORF">HMPREF0634_0770</name>
</gene>
<dbReference type="SMART" id="SM00977">
    <property type="entry name" value="TilS_C"/>
    <property type="match status" value="1"/>
</dbReference>
<accession>E0E119</accession>
<dbReference type="InterPro" id="IPR014729">
    <property type="entry name" value="Rossmann-like_a/b/a_fold"/>
</dbReference>
<dbReference type="NCBIfam" id="TIGR02432">
    <property type="entry name" value="lysidine_TilS_N"/>
    <property type="match status" value="1"/>
</dbReference>
<evidence type="ECO:0000256" key="8">
    <source>
        <dbReference type="HAMAP-Rule" id="MF_01161"/>
    </source>
</evidence>
<comment type="caution">
    <text evidence="10">The sequence shown here is derived from an EMBL/GenBank/DDBJ whole genome shotgun (WGS) entry which is preliminary data.</text>
</comment>
<comment type="function">
    <text evidence="8">Ligates lysine onto the cytidine present at position 34 of the AUA codon-specific tRNA(Ile) that contains the anticodon CAU, in an ATP-dependent manner. Cytidine is converted to lysidine, thus changing the amino acid specificity of the tRNA from methionine to isoleucine.</text>
</comment>
<comment type="domain">
    <text evidence="8">The N-terminal region contains the highly conserved SGGXDS motif, predicted to be a P-loop motif involved in ATP binding.</text>
</comment>
<keyword evidence="2 8" id="KW-0963">Cytoplasm</keyword>
<protein>
    <recommendedName>
        <fullName evidence="8">tRNA(Ile)-lysidine synthase</fullName>
        <ecNumber evidence="8">6.3.4.19</ecNumber>
    </recommendedName>
    <alternativeName>
        <fullName evidence="8">tRNA(Ile)-2-lysyl-cytidine synthase</fullName>
    </alternativeName>
    <alternativeName>
        <fullName evidence="8">tRNA(Ile)-lysidine synthetase</fullName>
    </alternativeName>
</protein>
<organism evidence="10 11">
    <name type="scientific">Peptostreptococcus stomatis DSM 17678</name>
    <dbReference type="NCBI Taxonomy" id="596315"/>
    <lineage>
        <taxon>Bacteria</taxon>
        <taxon>Bacillati</taxon>
        <taxon>Bacillota</taxon>
        <taxon>Clostridia</taxon>
        <taxon>Peptostreptococcales</taxon>
        <taxon>Peptostreptococcaceae</taxon>
        <taxon>Peptostreptococcus</taxon>
    </lineage>
</organism>
<dbReference type="Gene3D" id="3.40.50.620">
    <property type="entry name" value="HUPs"/>
    <property type="match status" value="1"/>
</dbReference>
<dbReference type="GO" id="GO:0005737">
    <property type="term" value="C:cytoplasm"/>
    <property type="evidence" value="ECO:0007669"/>
    <property type="project" value="UniProtKB-SubCell"/>
</dbReference>
<evidence type="ECO:0000256" key="3">
    <source>
        <dbReference type="ARBA" id="ARBA00022598"/>
    </source>
</evidence>
<dbReference type="InterPro" id="IPR011063">
    <property type="entry name" value="TilS/TtcA_N"/>
</dbReference>
<dbReference type="HAMAP" id="MF_01161">
    <property type="entry name" value="tRNA_Ile_lys_synt"/>
    <property type="match status" value="1"/>
</dbReference>
<reference evidence="10 11" key="1">
    <citation type="submission" date="2010-08" db="EMBL/GenBank/DDBJ databases">
        <authorList>
            <person name="Harkins D.M."/>
            <person name="Madupu R."/>
            <person name="Durkin A.S."/>
            <person name="Torralba M."/>
            <person name="Methe B."/>
            <person name="Sutton G.G."/>
            <person name="Nelson K.E."/>
        </authorList>
    </citation>
    <scope>NUCLEOTIDE SEQUENCE [LARGE SCALE GENOMIC DNA]</scope>
    <source>
        <strain evidence="10 11">DSM 17678</strain>
    </source>
</reference>
<dbReference type="Gene3D" id="1.20.59.20">
    <property type="match status" value="1"/>
</dbReference>
<dbReference type="SUPFAM" id="SSF52402">
    <property type="entry name" value="Adenine nucleotide alpha hydrolases-like"/>
    <property type="match status" value="1"/>
</dbReference>
<name>E0E119_9FIRM</name>
<keyword evidence="6 8" id="KW-0067">ATP-binding</keyword>
<dbReference type="PANTHER" id="PTHR43033:SF1">
    <property type="entry name" value="TRNA(ILE)-LYSIDINE SYNTHASE-RELATED"/>
    <property type="match status" value="1"/>
</dbReference>
<dbReference type="GO" id="GO:0032267">
    <property type="term" value="F:tRNA(Ile)-lysidine synthase activity"/>
    <property type="evidence" value="ECO:0007669"/>
    <property type="project" value="UniProtKB-EC"/>
</dbReference>
<comment type="catalytic activity">
    <reaction evidence="7 8">
        <text>cytidine(34) in tRNA(Ile2) + L-lysine + ATP = lysidine(34) in tRNA(Ile2) + AMP + diphosphate + H(+)</text>
        <dbReference type="Rhea" id="RHEA:43744"/>
        <dbReference type="Rhea" id="RHEA-COMP:10625"/>
        <dbReference type="Rhea" id="RHEA-COMP:10670"/>
        <dbReference type="ChEBI" id="CHEBI:15378"/>
        <dbReference type="ChEBI" id="CHEBI:30616"/>
        <dbReference type="ChEBI" id="CHEBI:32551"/>
        <dbReference type="ChEBI" id="CHEBI:33019"/>
        <dbReference type="ChEBI" id="CHEBI:82748"/>
        <dbReference type="ChEBI" id="CHEBI:83665"/>
        <dbReference type="ChEBI" id="CHEBI:456215"/>
        <dbReference type="EC" id="6.3.4.19"/>
    </reaction>
</comment>
<dbReference type="InterPro" id="IPR012094">
    <property type="entry name" value="tRNA_Ile_lys_synt"/>
</dbReference>
<dbReference type="STRING" id="596315.HMPREF0634_0770"/>
<dbReference type="GO" id="GO:0006400">
    <property type="term" value="P:tRNA modification"/>
    <property type="evidence" value="ECO:0007669"/>
    <property type="project" value="UniProtKB-UniRule"/>
</dbReference>
<dbReference type="InterPro" id="IPR012795">
    <property type="entry name" value="tRNA_Ile_lys_synt_N"/>
</dbReference>
<dbReference type="Gene3D" id="3.50.40.10">
    <property type="entry name" value="Phenylalanyl-trna Synthetase, Chain B, domain 3"/>
    <property type="match status" value="1"/>
</dbReference>
<dbReference type="AlphaFoldDB" id="E0E119"/>
<dbReference type="Proteomes" id="UP000003244">
    <property type="component" value="Unassembled WGS sequence"/>
</dbReference>
<dbReference type="SUPFAM" id="SSF82829">
    <property type="entry name" value="MesJ substrate recognition domain-like"/>
    <property type="match status" value="1"/>
</dbReference>
<feature type="binding site" evidence="8">
    <location>
        <begin position="27"/>
        <end position="32"/>
    </location>
    <ligand>
        <name>ATP</name>
        <dbReference type="ChEBI" id="CHEBI:30616"/>
    </ligand>
</feature>
<dbReference type="GeneID" id="84799845"/>
<evidence type="ECO:0000256" key="2">
    <source>
        <dbReference type="ARBA" id="ARBA00022490"/>
    </source>
</evidence>
<sequence>MVYDRMKQTVLDHQLIEDGDGIVVGLSGGPDSVCLLHTLYRLSKEKDIKIYAVHLNHMIRGLDAFLDSLYVMKLCQSLYIPCFIRTIDVPKYCQENKLGLEDGARKLRYQVFSEVRDRLGAKKIAIGHNKNDQAETILMRIMRGTGLQGLRGIEYKRKDGVIRPILDIDRESIEAYCMEHKLLPRIDSSNLEPIYSRNKIRLKILPYMKSEFNDNIVESIVRMGDSLRVDSDYINFQVDKIAEYAVKTYKDGSYIFVDYIKDTHPAIKTRIVIMAIRSLLGNVTSIEKKHIDEVLELMPGEKRYKKLDLPRGLHAYRFADYILISQKEIRIEDVEYDYKINPGTSQYIEEIDKTLRTRLISQNDFDRSNFKSGKQYIDFDKIKGHIRLRNRRQGDKIKLLGGTKKVKDLFIGLKVPREERSFVPFVVNNDTVVSIYGYRINVDYKVDDDTKRILEISID</sequence>
<comment type="similarity">
    <text evidence="8">Belongs to the tRNA(Ile)-lysidine synthase family.</text>
</comment>
<evidence type="ECO:0000256" key="1">
    <source>
        <dbReference type="ARBA" id="ARBA00004496"/>
    </source>
</evidence>
<dbReference type="NCBIfam" id="TIGR02433">
    <property type="entry name" value="lysidine_TilS_C"/>
    <property type="match status" value="1"/>
</dbReference>
<dbReference type="GO" id="GO:0005524">
    <property type="term" value="F:ATP binding"/>
    <property type="evidence" value="ECO:0007669"/>
    <property type="project" value="UniProtKB-UniRule"/>
</dbReference>
<feature type="domain" description="Lysidine-tRNA(Ile) synthetase C-terminal" evidence="9">
    <location>
        <begin position="386"/>
        <end position="456"/>
    </location>
</feature>
<evidence type="ECO:0000256" key="6">
    <source>
        <dbReference type="ARBA" id="ARBA00022840"/>
    </source>
</evidence>
<dbReference type="SUPFAM" id="SSF56037">
    <property type="entry name" value="PheT/TilS domain"/>
    <property type="match status" value="1"/>
</dbReference>
<keyword evidence="3 8" id="KW-0436">Ligase</keyword>
<evidence type="ECO:0000259" key="9">
    <source>
        <dbReference type="SMART" id="SM00977"/>
    </source>
</evidence>